<feature type="compositionally biased region" description="Low complexity" evidence="2">
    <location>
        <begin position="10"/>
        <end position="21"/>
    </location>
</feature>
<comment type="caution">
    <text evidence="4">The sequence shown here is derived from an EMBL/GenBank/DDBJ whole genome shotgun (WGS) entry which is preliminary data.</text>
</comment>
<dbReference type="GO" id="GO:0003964">
    <property type="term" value="F:RNA-directed DNA polymerase activity"/>
    <property type="evidence" value="ECO:0007669"/>
    <property type="project" value="UniProtKB-KW"/>
</dbReference>
<evidence type="ECO:0000256" key="2">
    <source>
        <dbReference type="SAM" id="MobiDB-lite"/>
    </source>
</evidence>
<evidence type="ECO:0000256" key="1">
    <source>
        <dbReference type="PROSITE-ProRule" id="PRU00047"/>
    </source>
</evidence>
<keyword evidence="5" id="KW-1185">Reference proteome</keyword>
<dbReference type="SMART" id="SM00343">
    <property type="entry name" value="ZnF_C2HC"/>
    <property type="match status" value="2"/>
</dbReference>
<reference evidence="4" key="1">
    <citation type="journal article" date="2022" name="Int. J. Mol. Sci.">
        <title>Draft Genome of Tanacetum Coccineum: Genomic Comparison of Closely Related Tanacetum-Family Plants.</title>
        <authorList>
            <person name="Yamashiro T."/>
            <person name="Shiraishi A."/>
            <person name="Nakayama K."/>
            <person name="Satake H."/>
        </authorList>
    </citation>
    <scope>NUCLEOTIDE SEQUENCE</scope>
</reference>
<proteinExistence type="predicted"/>
<feature type="compositionally biased region" description="Basic and acidic residues" evidence="2">
    <location>
        <begin position="44"/>
        <end position="55"/>
    </location>
</feature>
<organism evidence="4 5">
    <name type="scientific">Tanacetum coccineum</name>
    <dbReference type="NCBI Taxonomy" id="301880"/>
    <lineage>
        <taxon>Eukaryota</taxon>
        <taxon>Viridiplantae</taxon>
        <taxon>Streptophyta</taxon>
        <taxon>Embryophyta</taxon>
        <taxon>Tracheophyta</taxon>
        <taxon>Spermatophyta</taxon>
        <taxon>Magnoliopsida</taxon>
        <taxon>eudicotyledons</taxon>
        <taxon>Gunneridae</taxon>
        <taxon>Pentapetalae</taxon>
        <taxon>asterids</taxon>
        <taxon>campanulids</taxon>
        <taxon>Asterales</taxon>
        <taxon>Asteraceae</taxon>
        <taxon>Asteroideae</taxon>
        <taxon>Anthemideae</taxon>
        <taxon>Anthemidinae</taxon>
        <taxon>Tanacetum</taxon>
    </lineage>
</organism>
<keyword evidence="4" id="KW-0548">Nucleotidyltransferase</keyword>
<sequence length="267" mass="29770">IMLPRKAPKTRTTPATTTNTTSVTNAQLQAMIDQGVAAALATRDANRSTNGEDMHNSGTGVRRTERVAQECTYQDFMKTVGHDVAYAMTWTDLKKKMTDKYCPRNEIKKLKVEMFSEESDTIEKYVSGLPDMIHGSIWHKGRKQCRMLLKCLTTFPKRQNVAQAYAARTGERKEYVGTLPLCNRCKLHYNGPCIVKCGNCKKIGHMTRDCRNPAAARNQRTLTCYERGNPGHYRSDCPELKNQNHGNQAEGTGARGLVHALGGGEAD</sequence>
<dbReference type="InterPro" id="IPR001878">
    <property type="entry name" value="Znf_CCHC"/>
</dbReference>
<keyword evidence="4" id="KW-0695">RNA-directed DNA polymerase</keyword>
<keyword evidence="4" id="KW-0808">Transferase</keyword>
<protein>
    <submittedName>
        <fullName evidence="4">RNA-directed DNA polymerase, eukaryota</fullName>
    </submittedName>
</protein>
<dbReference type="InterPro" id="IPR036875">
    <property type="entry name" value="Znf_CCHC_sf"/>
</dbReference>
<gene>
    <name evidence="4" type="ORF">Tco_0702417</name>
</gene>
<dbReference type="Gene3D" id="4.10.60.10">
    <property type="entry name" value="Zinc finger, CCHC-type"/>
    <property type="match status" value="1"/>
</dbReference>
<name>A0ABQ4XWS5_9ASTR</name>
<dbReference type="SUPFAM" id="SSF57756">
    <property type="entry name" value="Retrovirus zinc finger-like domains"/>
    <property type="match status" value="1"/>
</dbReference>
<keyword evidence="1" id="KW-0479">Metal-binding</keyword>
<feature type="region of interest" description="Disordered" evidence="2">
    <location>
        <begin position="44"/>
        <end position="63"/>
    </location>
</feature>
<feature type="non-terminal residue" evidence="4">
    <location>
        <position position="1"/>
    </location>
</feature>
<dbReference type="Proteomes" id="UP001151760">
    <property type="component" value="Unassembled WGS sequence"/>
</dbReference>
<accession>A0ABQ4XWS5</accession>
<evidence type="ECO:0000313" key="4">
    <source>
        <dbReference type="EMBL" id="GJS69576.1"/>
    </source>
</evidence>
<feature type="domain" description="CCHC-type" evidence="3">
    <location>
        <begin position="196"/>
        <end position="212"/>
    </location>
</feature>
<evidence type="ECO:0000313" key="5">
    <source>
        <dbReference type="Proteomes" id="UP001151760"/>
    </source>
</evidence>
<feature type="region of interest" description="Disordered" evidence="2">
    <location>
        <begin position="1"/>
        <end position="21"/>
    </location>
</feature>
<dbReference type="EMBL" id="BQNB010009871">
    <property type="protein sequence ID" value="GJS69576.1"/>
    <property type="molecule type" value="Genomic_DNA"/>
</dbReference>
<evidence type="ECO:0000259" key="3">
    <source>
        <dbReference type="PROSITE" id="PS50158"/>
    </source>
</evidence>
<keyword evidence="1" id="KW-0862">Zinc</keyword>
<keyword evidence="1" id="KW-0863">Zinc-finger</keyword>
<reference evidence="4" key="2">
    <citation type="submission" date="2022-01" db="EMBL/GenBank/DDBJ databases">
        <authorList>
            <person name="Yamashiro T."/>
            <person name="Shiraishi A."/>
            <person name="Satake H."/>
            <person name="Nakayama K."/>
        </authorList>
    </citation>
    <scope>NUCLEOTIDE SEQUENCE</scope>
</reference>
<dbReference type="PROSITE" id="PS50158">
    <property type="entry name" value="ZF_CCHC"/>
    <property type="match status" value="1"/>
</dbReference>